<reference evidence="5" key="1">
    <citation type="submission" date="2009-08" db="EMBL/GenBank/DDBJ databases">
        <title>Annotation of Salpingoeca rosetta.</title>
        <authorList>
            <consortium name="The Broad Institute Genome Sequencing Platform"/>
            <person name="Russ C."/>
            <person name="Cuomo C."/>
            <person name="Burger G."/>
            <person name="Gray M.W."/>
            <person name="Holland P.W.H."/>
            <person name="King N."/>
            <person name="Lang F.B.F."/>
            <person name="Roger A.J."/>
            <person name="Ruiz-Trillo I."/>
            <person name="Young S.K."/>
            <person name="Zeng Q."/>
            <person name="Gargeya S."/>
            <person name="Alvarado L."/>
            <person name="Berlin A."/>
            <person name="Chapman S.B."/>
            <person name="Chen Z."/>
            <person name="Freedman E."/>
            <person name="Gellesch M."/>
            <person name="Goldberg J."/>
            <person name="Griggs A."/>
            <person name="Gujja S."/>
            <person name="Heilman E."/>
            <person name="Heiman D."/>
            <person name="Howarth C."/>
            <person name="Mehta T."/>
            <person name="Neiman D."/>
            <person name="Pearson M."/>
            <person name="Roberts A."/>
            <person name="Saif S."/>
            <person name="Shea T."/>
            <person name="Shenoy N."/>
            <person name="Sisk P."/>
            <person name="Stolte C."/>
            <person name="Sykes S."/>
            <person name="White J."/>
            <person name="Yandava C."/>
            <person name="Haas B."/>
            <person name="Nusbaum C."/>
            <person name="Birren B."/>
        </authorList>
    </citation>
    <scope>NUCLEOTIDE SEQUENCE [LARGE SCALE GENOMIC DNA]</scope>
    <source>
        <strain evidence="5">ATCC 50818</strain>
    </source>
</reference>
<keyword evidence="1" id="KW-0175">Coiled coil</keyword>
<dbReference type="Pfam" id="PF17820">
    <property type="entry name" value="PDZ_6"/>
    <property type="match status" value="1"/>
</dbReference>
<accession>F2UFY7</accession>
<dbReference type="RefSeq" id="XP_004991872.1">
    <property type="nucleotide sequence ID" value="XM_004991815.1"/>
</dbReference>
<dbReference type="EMBL" id="GL832972">
    <property type="protein sequence ID" value="EGD75415.1"/>
    <property type="molecule type" value="Genomic_DNA"/>
</dbReference>
<organism evidence="6">
    <name type="scientific">Salpingoeca rosetta (strain ATCC 50818 / BSB-021)</name>
    <dbReference type="NCBI Taxonomy" id="946362"/>
    <lineage>
        <taxon>Eukaryota</taxon>
        <taxon>Choanoflagellata</taxon>
        <taxon>Craspedida</taxon>
        <taxon>Salpingoecidae</taxon>
        <taxon>Salpingoeca</taxon>
    </lineage>
</organism>
<feature type="compositionally biased region" description="Low complexity" evidence="2">
    <location>
        <begin position="720"/>
        <end position="758"/>
    </location>
</feature>
<dbReference type="InterPro" id="IPR001660">
    <property type="entry name" value="SAM"/>
</dbReference>
<evidence type="ECO:0000259" key="3">
    <source>
        <dbReference type="PROSITE" id="PS50105"/>
    </source>
</evidence>
<feature type="compositionally biased region" description="Basic and acidic residues" evidence="2">
    <location>
        <begin position="597"/>
        <end position="608"/>
    </location>
</feature>
<keyword evidence="6" id="KW-1185">Reference proteome</keyword>
<feature type="domain" description="PDZ" evidence="4">
    <location>
        <begin position="318"/>
        <end position="381"/>
    </location>
</feature>
<dbReference type="SUPFAM" id="SSF47769">
    <property type="entry name" value="SAM/Pointed domain"/>
    <property type="match status" value="1"/>
</dbReference>
<dbReference type="OrthoDB" id="8883818at2759"/>
<dbReference type="SMART" id="SM00228">
    <property type="entry name" value="PDZ"/>
    <property type="match status" value="1"/>
</dbReference>
<feature type="compositionally biased region" description="Low complexity" evidence="2">
    <location>
        <begin position="959"/>
        <end position="974"/>
    </location>
</feature>
<evidence type="ECO:0000313" key="6">
    <source>
        <dbReference type="Proteomes" id="UP000007799"/>
    </source>
</evidence>
<feature type="compositionally biased region" description="Pro residues" evidence="2">
    <location>
        <begin position="97"/>
        <end position="106"/>
    </location>
</feature>
<dbReference type="Gene3D" id="1.10.150.50">
    <property type="entry name" value="Transcription Factor, Ets-1"/>
    <property type="match status" value="1"/>
</dbReference>
<protein>
    <recommendedName>
        <fullName evidence="7">SAM domain-containing protein</fullName>
    </recommendedName>
</protein>
<feature type="compositionally biased region" description="Basic and acidic residues" evidence="2">
    <location>
        <begin position="70"/>
        <end position="84"/>
    </location>
</feature>
<feature type="compositionally biased region" description="Low complexity" evidence="2">
    <location>
        <begin position="924"/>
        <end position="938"/>
    </location>
</feature>
<dbReference type="AlphaFoldDB" id="F2UFY7"/>
<evidence type="ECO:0000256" key="1">
    <source>
        <dbReference type="SAM" id="Coils"/>
    </source>
</evidence>
<evidence type="ECO:0000259" key="4">
    <source>
        <dbReference type="PROSITE" id="PS50106"/>
    </source>
</evidence>
<gene>
    <name evidence="5" type="ORF">PTSG_06491</name>
</gene>
<feature type="compositionally biased region" description="Low complexity" evidence="2">
    <location>
        <begin position="384"/>
        <end position="402"/>
    </location>
</feature>
<feature type="compositionally biased region" description="Pro residues" evidence="2">
    <location>
        <begin position="46"/>
        <end position="59"/>
    </location>
</feature>
<dbReference type="InterPro" id="IPR036034">
    <property type="entry name" value="PDZ_sf"/>
</dbReference>
<feature type="region of interest" description="Disordered" evidence="2">
    <location>
        <begin position="597"/>
        <end position="1057"/>
    </location>
</feature>
<feature type="compositionally biased region" description="Polar residues" evidence="2">
    <location>
        <begin position="200"/>
        <end position="210"/>
    </location>
</feature>
<feature type="compositionally biased region" description="Basic and acidic residues" evidence="2">
    <location>
        <begin position="168"/>
        <end position="178"/>
    </location>
</feature>
<feature type="compositionally biased region" description="Low complexity" evidence="2">
    <location>
        <begin position="830"/>
        <end position="867"/>
    </location>
</feature>
<feature type="domain" description="SAM" evidence="3">
    <location>
        <begin position="1063"/>
        <end position="1130"/>
    </location>
</feature>
<dbReference type="InterPro" id="IPR001478">
    <property type="entry name" value="PDZ"/>
</dbReference>
<dbReference type="PROSITE" id="PS50106">
    <property type="entry name" value="PDZ"/>
    <property type="match status" value="1"/>
</dbReference>
<dbReference type="KEGG" id="sre:PTSG_06491"/>
<dbReference type="InterPro" id="IPR041489">
    <property type="entry name" value="PDZ_6"/>
</dbReference>
<feature type="region of interest" description="Disordered" evidence="2">
    <location>
        <begin position="26"/>
        <end position="220"/>
    </location>
</feature>
<sequence>MVRIKNLRERDENEFEQLVQSKGLLGALGFGEEGPTSAGDGGKPTPRTPPRRPSTPPQPHQRHAGPGGGNEHEHTHASHPHLEHPQQQQQQQHPAMARPPRPAAPRHPPKSSSATTKTTQSSATAASETPAPRQLLPAKKRGPVPAPPKPHRPSASQMRAATHTPAGNHEHREHHDGTTTEPPPRPPARGVSKAHPTTGDAGTSQAQDTPGKQHGRARRPSFDIAATQVLETYSQSEYTRGKFAFNPPRVGDDVQMEALSAHVRRQLERDCDIITTTLVLQDDQGVGVGLRGEQLQVTHLDDDTDDDHDLLTSAASRGVFVTMTVSSVVEGGAAYDNGNVRVGDILVSIGDEQLLATTHERAVTLLQSCEGRVLVVLARKRSGAKPAPTRTATTATTATTKTATRDDSGDGHSDVATLRAEVESLRAKVKVLETAATNAGRAVDEKAQALTATQQELARAQALVEEEQSKRRDAEEQLREKGVSLATMTTRAQEAEARVAALVREVAALKQQVATRDKEVKRLQLLTSGTKGGSDTAMMKTKTKTAAGVPPSPASTQTPHLGDGGNERGGADAHGDRVEIDRLRRALQEEQRERHALEAKLREVDSRKVTPARPAAPPAASASSTELKPTPASTTAAAAAATASRPLTTATAAPSSKQISSSAPPVVAKAPSFVSNPSSAAATRTRPDAEEQAMRNRQRAATLHAPPPRPKPKPKPPLPSSASSTSTSSSSAATAAATATATATATAGTTAAKPVPAARPKPRPRTHTLPAKMVAKPLPAAAGEHGDDAESVSDAFETISSSASDTLDVRAQRSRAMSASRALVKRRLPTRAQRARTATMAGGAKPAPRPRAATTATATARARMKAAGGAGHDASRGGGDGDDDGGGDGGGVGVSMKRGTLPASPAVKPLPSSSAKPPAPPGRPITKPATATATASAPAKPPPRPKPQPHGRAKEAETGSEANGSSEEGGASSAKTDDPGVVKRRGVKFSIGKSLRRLSRRLSSVDLSDSSSDKVADSPTSPSMKKATQPTAAATTTATIPEQVSSGPGGDSDVDTSKDVDMWRVAEVCAWLSKAQNGDFAKYADSFREQGIDGPKLLQCDSTEALKGLGVTSIGHRTILKKLIADLQSA</sequence>
<dbReference type="InParanoid" id="F2UFY7"/>
<feature type="compositionally biased region" description="Pro residues" evidence="2">
    <location>
        <begin position="939"/>
        <end position="948"/>
    </location>
</feature>
<feature type="compositionally biased region" description="Polar residues" evidence="2">
    <location>
        <begin position="673"/>
        <end position="682"/>
    </location>
</feature>
<feature type="region of interest" description="Disordered" evidence="2">
    <location>
        <begin position="382"/>
        <end position="414"/>
    </location>
</feature>
<evidence type="ECO:0008006" key="7">
    <source>
        <dbReference type="Google" id="ProtNLM"/>
    </source>
</evidence>
<evidence type="ECO:0000313" key="5">
    <source>
        <dbReference type="EMBL" id="EGD75415.1"/>
    </source>
</evidence>
<dbReference type="SUPFAM" id="SSF50156">
    <property type="entry name" value="PDZ domain-like"/>
    <property type="match status" value="1"/>
</dbReference>
<feature type="compositionally biased region" description="Low complexity" evidence="2">
    <location>
        <begin position="110"/>
        <end position="132"/>
    </location>
</feature>
<dbReference type="Pfam" id="PF00536">
    <property type="entry name" value="SAM_1"/>
    <property type="match status" value="1"/>
</dbReference>
<proteinExistence type="predicted"/>
<dbReference type="SUPFAM" id="SSF57997">
    <property type="entry name" value="Tropomyosin"/>
    <property type="match status" value="1"/>
</dbReference>
<dbReference type="GeneID" id="16072432"/>
<feature type="coiled-coil region" evidence="1">
    <location>
        <begin position="415"/>
        <end position="512"/>
    </location>
</feature>
<dbReference type="OMA" id="EHTHASH"/>
<dbReference type="CDD" id="cd00136">
    <property type="entry name" value="PDZ_canonical"/>
    <property type="match status" value="1"/>
</dbReference>
<feature type="compositionally biased region" description="Basic and acidic residues" evidence="2">
    <location>
        <begin position="685"/>
        <end position="694"/>
    </location>
</feature>
<dbReference type="Gene3D" id="2.30.42.10">
    <property type="match status" value="1"/>
</dbReference>
<dbReference type="Proteomes" id="UP000007799">
    <property type="component" value="Unassembled WGS sequence"/>
</dbReference>
<feature type="compositionally biased region" description="Low complexity" evidence="2">
    <location>
        <begin position="1001"/>
        <end position="1010"/>
    </location>
</feature>
<dbReference type="Gene3D" id="1.20.5.170">
    <property type="match status" value="1"/>
</dbReference>
<feature type="compositionally biased region" description="Basic and acidic residues" evidence="2">
    <location>
        <begin position="403"/>
        <end position="413"/>
    </location>
</feature>
<dbReference type="SMART" id="SM00454">
    <property type="entry name" value="SAM"/>
    <property type="match status" value="1"/>
</dbReference>
<feature type="compositionally biased region" description="Pro residues" evidence="2">
    <location>
        <begin position="705"/>
        <end position="719"/>
    </location>
</feature>
<name>F2UFY7_SALR5</name>
<dbReference type="PROSITE" id="PS50105">
    <property type="entry name" value="SAM_DOMAIN"/>
    <property type="match status" value="1"/>
</dbReference>
<feature type="compositionally biased region" description="Basic and acidic residues" evidence="2">
    <location>
        <begin position="565"/>
        <end position="577"/>
    </location>
</feature>
<feature type="region of interest" description="Disordered" evidence="2">
    <location>
        <begin position="542"/>
        <end position="577"/>
    </location>
</feature>
<feature type="compositionally biased region" description="Low complexity" evidence="2">
    <location>
        <begin position="618"/>
        <end position="656"/>
    </location>
</feature>
<feature type="compositionally biased region" description="Low complexity" evidence="2">
    <location>
        <begin position="902"/>
        <end position="916"/>
    </location>
</feature>
<feature type="compositionally biased region" description="Low complexity" evidence="2">
    <location>
        <begin position="85"/>
        <end position="96"/>
    </location>
</feature>
<feature type="compositionally biased region" description="Low complexity" evidence="2">
    <location>
        <begin position="1027"/>
        <end position="1039"/>
    </location>
</feature>
<evidence type="ECO:0000256" key="2">
    <source>
        <dbReference type="SAM" id="MobiDB-lite"/>
    </source>
</evidence>
<dbReference type="InterPro" id="IPR013761">
    <property type="entry name" value="SAM/pointed_sf"/>
</dbReference>